<dbReference type="RefSeq" id="XP_009038748.1">
    <property type="nucleotide sequence ID" value="XM_009040500.1"/>
</dbReference>
<dbReference type="eggNOG" id="ENOG502QST6">
    <property type="taxonomic scope" value="Eukaryota"/>
</dbReference>
<feature type="region of interest" description="Disordered" evidence="1">
    <location>
        <begin position="1"/>
        <end position="26"/>
    </location>
</feature>
<dbReference type="InterPro" id="IPR013083">
    <property type="entry name" value="Znf_RING/FYVE/PHD"/>
</dbReference>
<dbReference type="InterPro" id="IPR052085">
    <property type="entry name" value="WD-SAM-U-box"/>
</dbReference>
<dbReference type="PANTHER" id="PTHR46573">
    <property type="entry name" value="WD REPEAT, SAM AND U-BOX DOMAIN-CONTAINING PROTEIN 1"/>
    <property type="match status" value="1"/>
</dbReference>
<gene>
    <name evidence="3" type="ORF">AURANDRAFT_65603</name>
</gene>
<name>F0YEH8_AURAN</name>
<dbReference type="KEGG" id="aaf:AURANDRAFT_65603"/>
<dbReference type="PANTHER" id="PTHR46573:SF1">
    <property type="entry name" value="WD REPEAT, SAM AND U-BOX DOMAIN-CONTAINING PROTEIN 1"/>
    <property type="match status" value="1"/>
</dbReference>
<dbReference type="PROSITE" id="PS51698">
    <property type="entry name" value="U_BOX"/>
    <property type="match status" value="1"/>
</dbReference>
<reference evidence="3 4" key="1">
    <citation type="journal article" date="2011" name="Proc. Natl. Acad. Sci. U.S.A.">
        <title>Niche of harmful alga Aureococcus anophagefferens revealed through ecogenomics.</title>
        <authorList>
            <person name="Gobler C.J."/>
            <person name="Berry D.L."/>
            <person name="Dyhrman S.T."/>
            <person name="Wilhelm S.W."/>
            <person name="Salamov A."/>
            <person name="Lobanov A.V."/>
            <person name="Zhang Y."/>
            <person name="Collier J.L."/>
            <person name="Wurch L.L."/>
            <person name="Kustka A.B."/>
            <person name="Dill B.D."/>
            <person name="Shah M."/>
            <person name="VerBerkmoes N.C."/>
            <person name="Kuo A."/>
            <person name="Terry A."/>
            <person name="Pangilinan J."/>
            <person name="Lindquist E.A."/>
            <person name="Lucas S."/>
            <person name="Paulsen I.T."/>
            <person name="Hattenrath-Lehmann T.K."/>
            <person name="Talmage S.C."/>
            <person name="Walker E.A."/>
            <person name="Koch F."/>
            <person name="Burson A.M."/>
            <person name="Marcoval M.A."/>
            <person name="Tang Y.Z."/>
            <person name="Lecleir G.R."/>
            <person name="Coyne K.J."/>
            <person name="Berg G.M."/>
            <person name="Bertrand E.M."/>
            <person name="Saito M.A."/>
            <person name="Gladyshev V.N."/>
            <person name="Grigoriev I.V."/>
        </authorList>
    </citation>
    <scope>NUCLEOTIDE SEQUENCE [LARGE SCALE GENOMIC DNA]</scope>
    <source>
        <strain evidence="4">CCMP 1984</strain>
    </source>
</reference>
<dbReference type="InterPro" id="IPR003613">
    <property type="entry name" value="Ubox_domain"/>
</dbReference>
<dbReference type="CDD" id="cd16655">
    <property type="entry name" value="RING-Ubox_WDSUB1-like"/>
    <property type="match status" value="1"/>
</dbReference>
<evidence type="ECO:0000313" key="4">
    <source>
        <dbReference type="Proteomes" id="UP000002729"/>
    </source>
</evidence>
<dbReference type="GO" id="GO:0004842">
    <property type="term" value="F:ubiquitin-protein transferase activity"/>
    <property type="evidence" value="ECO:0007669"/>
    <property type="project" value="InterPro"/>
</dbReference>
<protein>
    <recommendedName>
        <fullName evidence="2">U-box domain-containing protein</fullName>
    </recommendedName>
</protein>
<feature type="region of interest" description="Disordered" evidence="1">
    <location>
        <begin position="255"/>
        <end position="291"/>
    </location>
</feature>
<dbReference type="SUPFAM" id="SSF48403">
    <property type="entry name" value="Ankyrin repeat"/>
    <property type="match status" value="1"/>
</dbReference>
<evidence type="ECO:0000313" key="3">
    <source>
        <dbReference type="EMBL" id="EGB06573.1"/>
    </source>
</evidence>
<dbReference type="EMBL" id="GL833134">
    <property type="protein sequence ID" value="EGB06573.1"/>
    <property type="molecule type" value="Genomic_DNA"/>
</dbReference>
<keyword evidence="4" id="KW-1185">Reference proteome</keyword>
<dbReference type="SMART" id="SM00504">
    <property type="entry name" value="Ubox"/>
    <property type="match status" value="1"/>
</dbReference>
<dbReference type="OrthoDB" id="424220at2759"/>
<dbReference type="Proteomes" id="UP000002729">
    <property type="component" value="Unassembled WGS sequence"/>
</dbReference>
<dbReference type="SUPFAM" id="SSF57850">
    <property type="entry name" value="RING/U-box"/>
    <property type="match status" value="1"/>
</dbReference>
<evidence type="ECO:0000259" key="2">
    <source>
        <dbReference type="PROSITE" id="PS51698"/>
    </source>
</evidence>
<dbReference type="InParanoid" id="F0YEH8"/>
<proteinExistence type="predicted"/>
<dbReference type="AlphaFoldDB" id="F0YEH8"/>
<dbReference type="Gene3D" id="1.25.40.20">
    <property type="entry name" value="Ankyrin repeat-containing domain"/>
    <property type="match status" value="1"/>
</dbReference>
<dbReference type="GeneID" id="20225416"/>
<dbReference type="Pfam" id="PF04564">
    <property type="entry name" value="U-box"/>
    <property type="match status" value="1"/>
</dbReference>
<dbReference type="GO" id="GO:0016567">
    <property type="term" value="P:protein ubiquitination"/>
    <property type="evidence" value="ECO:0007669"/>
    <property type="project" value="InterPro"/>
</dbReference>
<organism evidence="4">
    <name type="scientific">Aureococcus anophagefferens</name>
    <name type="common">Harmful bloom alga</name>
    <dbReference type="NCBI Taxonomy" id="44056"/>
    <lineage>
        <taxon>Eukaryota</taxon>
        <taxon>Sar</taxon>
        <taxon>Stramenopiles</taxon>
        <taxon>Ochrophyta</taxon>
        <taxon>Pelagophyceae</taxon>
        <taxon>Pelagomonadales</taxon>
        <taxon>Pelagomonadaceae</taxon>
        <taxon>Aureococcus</taxon>
    </lineage>
</organism>
<evidence type="ECO:0000256" key="1">
    <source>
        <dbReference type="SAM" id="MobiDB-lite"/>
    </source>
</evidence>
<feature type="compositionally biased region" description="Basic and acidic residues" evidence="1">
    <location>
        <begin position="255"/>
        <end position="280"/>
    </location>
</feature>
<dbReference type="InterPro" id="IPR036770">
    <property type="entry name" value="Ankyrin_rpt-contain_sf"/>
</dbReference>
<sequence>MDTNDDSEPLLVDDGGDDDEGGAPPSLLCPITQEVMVEPVIASDGFTYERSAIERWLDMGPDRRSPTTNAPLPSRTLVPNRHLASMIAAYRSRLGARVVALVGAERELPAPADWESRERALLGEVARLLDAGADPDARDDGGRPALLAACATRRFPAARALVEAGARVSAPDGSSEALNIIEALIEREADRRAGRSRRKHLGKLLEDPDSDAGDVENPLREDAAAADDDKGLSDDQLDALRALVGALRDRAAAEVADDERRAARRRDADARRATDEEARDSQGALRRLADRPGDAAAAVPAGVFGAARLRQRGYFPSLFALQFGLVPDRRRGPGRFKWTCFAFLEEPAVQSATHRERVAMRRMRAGILSVGTLLFFFLCFG</sequence>
<dbReference type="Gene3D" id="3.30.40.10">
    <property type="entry name" value="Zinc/RING finger domain, C3HC4 (zinc finger)"/>
    <property type="match status" value="1"/>
</dbReference>
<accession>F0YEH8</accession>
<feature type="domain" description="U-box" evidence="2">
    <location>
        <begin position="22"/>
        <end position="97"/>
    </location>
</feature>